<dbReference type="Gene3D" id="1.10.530.10">
    <property type="match status" value="1"/>
</dbReference>
<dbReference type="InterPro" id="IPR023346">
    <property type="entry name" value="Lysozyme-like_dom_sf"/>
</dbReference>
<name>A0A7R8WVN6_9CRUS</name>
<evidence type="ECO:0000259" key="1">
    <source>
        <dbReference type="Pfam" id="PF01464"/>
    </source>
</evidence>
<dbReference type="PANTHER" id="PTHR37423">
    <property type="entry name" value="SOLUBLE LYTIC MUREIN TRANSGLYCOSYLASE-RELATED"/>
    <property type="match status" value="1"/>
</dbReference>
<dbReference type="InterPro" id="IPR008258">
    <property type="entry name" value="Transglycosylase_SLT_dom_1"/>
</dbReference>
<dbReference type="Pfam" id="PF01464">
    <property type="entry name" value="SLT"/>
    <property type="match status" value="1"/>
</dbReference>
<evidence type="ECO:0000313" key="2">
    <source>
        <dbReference type="EMBL" id="CAD7238769.1"/>
    </source>
</evidence>
<feature type="domain" description="Transglycosylase SLT" evidence="1">
    <location>
        <begin position="34"/>
        <end position="130"/>
    </location>
</feature>
<organism evidence="2">
    <name type="scientific">Cyprideis torosa</name>
    <dbReference type="NCBI Taxonomy" id="163714"/>
    <lineage>
        <taxon>Eukaryota</taxon>
        <taxon>Metazoa</taxon>
        <taxon>Ecdysozoa</taxon>
        <taxon>Arthropoda</taxon>
        <taxon>Crustacea</taxon>
        <taxon>Oligostraca</taxon>
        <taxon>Ostracoda</taxon>
        <taxon>Podocopa</taxon>
        <taxon>Podocopida</taxon>
        <taxon>Cytherocopina</taxon>
        <taxon>Cytheroidea</taxon>
        <taxon>Cytherideidae</taxon>
        <taxon>Cyprideis</taxon>
    </lineage>
</organism>
<accession>A0A7R8WVN6</accession>
<dbReference type="OrthoDB" id="10062336at2759"/>
<protein>
    <recommendedName>
        <fullName evidence="1">Transglycosylase SLT domain-containing protein</fullName>
    </recommendedName>
</protein>
<dbReference type="EMBL" id="OB708194">
    <property type="protein sequence ID" value="CAD7238769.1"/>
    <property type="molecule type" value="Genomic_DNA"/>
</dbReference>
<gene>
    <name evidence="2" type="ORF">CTOB1V02_LOCUS16584</name>
</gene>
<dbReference type="SUPFAM" id="SSF53955">
    <property type="entry name" value="Lysozyme-like"/>
    <property type="match status" value="1"/>
</dbReference>
<feature type="non-terminal residue" evidence="2">
    <location>
        <position position="135"/>
    </location>
</feature>
<reference evidence="2" key="1">
    <citation type="submission" date="2020-11" db="EMBL/GenBank/DDBJ databases">
        <authorList>
            <person name="Tran Van P."/>
        </authorList>
    </citation>
    <scope>NUCLEOTIDE SEQUENCE</scope>
</reference>
<dbReference type="AlphaFoldDB" id="A0A7R8WVN6"/>
<dbReference type="PANTHER" id="PTHR37423:SF2">
    <property type="entry name" value="MEMBRANE-BOUND LYTIC MUREIN TRANSGLYCOSYLASE C"/>
    <property type="match status" value="1"/>
</dbReference>
<proteinExistence type="predicted"/>
<dbReference type="CDD" id="cd00254">
    <property type="entry name" value="LT-like"/>
    <property type="match status" value="1"/>
</dbReference>
<sequence>MKTPILRLFIFVVITLFSHSATASATASARYDSLIKKHAQRTAIPATLIKEVIRQESSFNRKARSPKGALGLMQLMPATARRFGVKSRTNPDQNIRGGTDYMKWLYNRYKDWRLVLAAYTAGEGAVDKHNGIPPY</sequence>